<evidence type="ECO:0000313" key="1">
    <source>
        <dbReference type="EMBL" id="KAF0749601.1"/>
    </source>
</evidence>
<dbReference type="Proteomes" id="UP000478052">
    <property type="component" value="Unassembled WGS sequence"/>
</dbReference>
<name>A0A6G0Y5E9_APHCR</name>
<accession>A0A6G0Y5E9</accession>
<feature type="non-terminal residue" evidence="1">
    <location>
        <position position="71"/>
    </location>
</feature>
<protein>
    <submittedName>
        <fullName evidence="1">Uncharacterized protein</fullName>
    </submittedName>
</protein>
<evidence type="ECO:0000313" key="2">
    <source>
        <dbReference type="Proteomes" id="UP000478052"/>
    </source>
</evidence>
<keyword evidence="2" id="KW-1185">Reference proteome</keyword>
<gene>
    <name evidence="1" type="ORF">FWK35_00019869</name>
</gene>
<sequence>MFCVRVCVCVCVYEYSITSRNNTSISNFGGEVLSKHFPIVFNKIERNKKKIKIRKTGIFTQNQFSTKSIFI</sequence>
<dbReference type="EMBL" id="VUJU01006034">
    <property type="protein sequence ID" value="KAF0749601.1"/>
    <property type="molecule type" value="Genomic_DNA"/>
</dbReference>
<comment type="caution">
    <text evidence="1">The sequence shown here is derived from an EMBL/GenBank/DDBJ whole genome shotgun (WGS) entry which is preliminary data.</text>
</comment>
<reference evidence="1 2" key="1">
    <citation type="submission" date="2019-08" db="EMBL/GenBank/DDBJ databases">
        <title>Whole genome of Aphis craccivora.</title>
        <authorList>
            <person name="Voronova N.V."/>
            <person name="Shulinski R.S."/>
            <person name="Bandarenka Y.V."/>
            <person name="Zhorov D.G."/>
            <person name="Warner D."/>
        </authorList>
    </citation>
    <scope>NUCLEOTIDE SEQUENCE [LARGE SCALE GENOMIC DNA]</scope>
    <source>
        <strain evidence="1">180601</strain>
        <tissue evidence="1">Whole Body</tissue>
    </source>
</reference>
<organism evidence="1 2">
    <name type="scientific">Aphis craccivora</name>
    <name type="common">Cowpea aphid</name>
    <dbReference type="NCBI Taxonomy" id="307492"/>
    <lineage>
        <taxon>Eukaryota</taxon>
        <taxon>Metazoa</taxon>
        <taxon>Ecdysozoa</taxon>
        <taxon>Arthropoda</taxon>
        <taxon>Hexapoda</taxon>
        <taxon>Insecta</taxon>
        <taxon>Pterygota</taxon>
        <taxon>Neoptera</taxon>
        <taxon>Paraneoptera</taxon>
        <taxon>Hemiptera</taxon>
        <taxon>Sternorrhyncha</taxon>
        <taxon>Aphidomorpha</taxon>
        <taxon>Aphidoidea</taxon>
        <taxon>Aphididae</taxon>
        <taxon>Aphidini</taxon>
        <taxon>Aphis</taxon>
        <taxon>Aphis</taxon>
    </lineage>
</organism>
<dbReference type="AlphaFoldDB" id="A0A6G0Y5E9"/>
<proteinExistence type="predicted"/>